<sequence length="303" mass="31163">MVAVLGIVLVIAFSLNSGFFAFGNVRNIFAQNAAVGLVAIGATFVIIGGGFDLSAGAMYALGAVVYAKLATIGIPVVPSMALALMLGCMLGLANGLLINILNVNPLVATLGSASMFSGFAFIISDSAPIIARSVDGVDTLGRDRLFDITYSVYLLLAMFLVMSFVLHKTVWGRCVYAIGGNREAAYLAGMRTTAVSVSTYALSGFFSVLGGIVIASRTNVGQANLGGDVALNAIAIVIIGGTTLFGGEGALWRTLIGLLILATLRNVFDTLSLSNASQLFAQGAILVAAVAMDAYVRGKRSAG</sequence>
<dbReference type="Pfam" id="PF02653">
    <property type="entry name" value="BPD_transp_2"/>
    <property type="match status" value="1"/>
</dbReference>
<gene>
    <name evidence="7" type="ORF">F4Y60_13820</name>
</gene>
<dbReference type="GO" id="GO:0005886">
    <property type="term" value="C:plasma membrane"/>
    <property type="evidence" value="ECO:0007669"/>
    <property type="project" value="UniProtKB-SubCell"/>
</dbReference>
<feature type="transmembrane region" description="Helical" evidence="6">
    <location>
        <begin position="145"/>
        <end position="166"/>
    </location>
</feature>
<reference evidence="7" key="1">
    <citation type="submission" date="2019-09" db="EMBL/GenBank/DDBJ databases">
        <title>Characterisation of the sponge microbiome using genome-centric metagenomics.</title>
        <authorList>
            <person name="Engelberts J.P."/>
            <person name="Robbins S.J."/>
            <person name="De Goeij J.M."/>
            <person name="Aranda M."/>
            <person name="Bell S.C."/>
            <person name="Webster N.S."/>
        </authorList>
    </citation>
    <scope>NUCLEOTIDE SEQUENCE</scope>
    <source>
        <strain evidence="7">SB0664_bin_43</strain>
    </source>
</reference>
<evidence type="ECO:0000256" key="1">
    <source>
        <dbReference type="ARBA" id="ARBA00004651"/>
    </source>
</evidence>
<dbReference type="GO" id="GO:0022857">
    <property type="term" value="F:transmembrane transporter activity"/>
    <property type="evidence" value="ECO:0007669"/>
    <property type="project" value="InterPro"/>
</dbReference>
<organism evidence="7">
    <name type="scientific">Boseongicola sp. SB0664_bin_43</name>
    <dbReference type="NCBI Taxonomy" id="2604844"/>
    <lineage>
        <taxon>Bacteria</taxon>
        <taxon>Pseudomonadati</taxon>
        <taxon>Pseudomonadota</taxon>
        <taxon>Alphaproteobacteria</taxon>
        <taxon>Rhodobacterales</taxon>
        <taxon>Paracoccaceae</taxon>
        <taxon>Boseongicola</taxon>
    </lineage>
</organism>
<keyword evidence="5 6" id="KW-0472">Membrane</keyword>
<keyword evidence="2" id="KW-1003">Cell membrane</keyword>
<dbReference type="AlphaFoldDB" id="A0A6B0Y5X1"/>
<dbReference type="EMBL" id="VXRY01000570">
    <property type="protein sequence ID" value="MXY35130.1"/>
    <property type="molecule type" value="Genomic_DNA"/>
</dbReference>
<keyword evidence="4 6" id="KW-1133">Transmembrane helix</keyword>
<evidence type="ECO:0000256" key="4">
    <source>
        <dbReference type="ARBA" id="ARBA00022989"/>
    </source>
</evidence>
<evidence type="ECO:0000256" key="3">
    <source>
        <dbReference type="ARBA" id="ARBA00022692"/>
    </source>
</evidence>
<feature type="transmembrane region" description="Helical" evidence="6">
    <location>
        <begin position="106"/>
        <end position="124"/>
    </location>
</feature>
<accession>A0A6B0Y5X1</accession>
<proteinExistence type="predicted"/>
<feature type="transmembrane region" description="Helical" evidence="6">
    <location>
        <begin position="79"/>
        <end position="100"/>
    </location>
</feature>
<evidence type="ECO:0000256" key="6">
    <source>
        <dbReference type="SAM" id="Phobius"/>
    </source>
</evidence>
<comment type="subcellular location">
    <subcellularLocation>
        <location evidence="1">Cell membrane</location>
        <topology evidence="1">Multi-pass membrane protein</topology>
    </subcellularLocation>
</comment>
<name>A0A6B0Y5X1_9RHOB</name>
<dbReference type="PANTHER" id="PTHR32196">
    <property type="entry name" value="ABC TRANSPORTER PERMEASE PROTEIN YPHD-RELATED-RELATED"/>
    <property type="match status" value="1"/>
</dbReference>
<dbReference type="PANTHER" id="PTHR32196:SF63">
    <property type="entry name" value="INNER MEMBRANE ABC TRANSPORTER PERMEASE PROTEIN YJFF"/>
    <property type="match status" value="1"/>
</dbReference>
<keyword evidence="3 6" id="KW-0812">Transmembrane</keyword>
<dbReference type="CDD" id="cd06579">
    <property type="entry name" value="TM_PBP1_transp_AraH_like"/>
    <property type="match status" value="1"/>
</dbReference>
<evidence type="ECO:0000313" key="7">
    <source>
        <dbReference type="EMBL" id="MXY35130.1"/>
    </source>
</evidence>
<evidence type="ECO:0000256" key="5">
    <source>
        <dbReference type="ARBA" id="ARBA00023136"/>
    </source>
</evidence>
<protein>
    <submittedName>
        <fullName evidence="7">ABC transporter permease</fullName>
    </submittedName>
</protein>
<feature type="transmembrane region" description="Helical" evidence="6">
    <location>
        <begin position="197"/>
        <end position="216"/>
    </location>
</feature>
<evidence type="ECO:0000256" key="2">
    <source>
        <dbReference type="ARBA" id="ARBA00022475"/>
    </source>
</evidence>
<feature type="transmembrane region" description="Helical" evidence="6">
    <location>
        <begin position="223"/>
        <end position="244"/>
    </location>
</feature>
<feature type="transmembrane region" description="Helical" evidence="6">
    <location>
        <begin position="37"/>
        <end position="67"/>
    </location>
</feature>
<comment type="caution">
    <text evidence="7">The sequence shown here is derived from an EMBL/GenBank/DDBJ whole genome shotgun (WGS) entry which is preliminary data.</text>
</comment>
<dbReference type="InterPro" id="IPR001851">
    <property type="entry name" value="ABC_transp_permease"/>
</dbReference>